<dbReference type="InterPro" id="IPR046182">
    <property type="entry name" value="DUF6210"/>
</dbReference>
<reference evidence="1" key="1">
    <citation type="submission" date="2023-07" db="EMBL/GenBank/DDBJ databases">
        <title>Sorghum-associated microbial communities from plants grown in Nebraska, USA.</title>
        <authorList>
            <person name="Schachtman D."/>
        </authorList>
    </citation>
    <scope>NUCLEOTIDE SEQUENCE</scope>
    <source>
        <strain evidence="1">BE80</strain>
    </source>
</reference>
<sequence>MQTKREVCLYNLEQLALIIKSESDVAYYNQAGGYACLKPSSEGILILIDDEMRAILKGLSSITINKPRLTDKDADQIDDILNSNTGSKGLIVDRNKLEDSMEAWVYVLINYQNANFDIKGFKEVEGILTWNNSD</sequence>
<dbReference type="AlphaFoldDB" id="A0AAP5LNN0"/>
<protein>
    <submittedName>
        <fullName evidence="1">Uncharacterized protein</fullName>
    </submittedName>
</protein>
<gene>
    <name evidence="1" type="ORF">J2W91_002065</name>
</gene>
<proteinExistence type="predicted"/>
<comment type="caution">
    <text evidence="1">The sequence shown here is derived from an EMBL/GenBank/DDBJ whole genome shotgun (WGS) entry which is preliminary data.</text>
</comment>
<accession>A0AAP5LNN0</accession>
<dbReference type="EMBL" id="JAVDTR010000005">
    <property type="protein sequence ID" value="MDR6723603.1"/>
    <property type="molecule type" value="Genomic_DNA"/>
</dbReference>
<organism evidence="1 2">
    <name type="scientific">Paenibacillus amylolyticus</name>
    <dbReference type="NCBI Taxonomy" id="1451"/>
    <lineage>
        <taxon>Bacteria</taxon>
        <taxon>Bacillati</taxon>
        <taxon>Bacillota</taxon>
        <taxon>Bacilli</taxon>
        <taxon>Bacillales</taxon>
        <taxon>Paenibacillaceae</taxon>
        <taxon>Paenibacillus</taxon>
    </lineage>
</organism>
<evidence type="ECO:0000313" key="1">
    <source>
        <dbReference type="EMBL" id="MDR6723603.1"/>
    </source>
</evidence>
<evidence type="ECO:0000313" key="2">
    <source>
        <dbReference type="Proteomes" id="UP001254832"/>
    </source>
</evidence>
<dbReference type="Pfam" id="PF19715">
    <property type="entry name" value="DUF6210"/>
    <property type="match status" value="1"/>
</dbReference>
<dbReference type="RefSeq" id="WP_056700849.1">
    <property type="nucleotide sequence ID" value="NZ_JAVDTR010000005.1"/>
</dbReference>
<name>A0AAP5LNN0_PAEAM</name>
<dbReference type="Proteomes" id="UP001254832">
    <property type="component" value="Unassembled WGS sequence"/>
</dbReference>